<dbReference type="Pfam" id="PF02515">
    <property type="entry name" value="CoA_transf_3"/>
    <property type="match status" value="2"/>
</dbReference>
<dbReference type="InterPro" id="IPR050483">
    <property type="entry name" value="CoA-transferase_III_domain"/>
</dbReference>
<proteinExistence type="predicted"/>
<accession>A0A6M2BRK4</accession>
<reference evidence="2 3" key="1">
    <citation type="journal article" date="2014" name="Int. J. Syst. Evol. Microbiol.">
        <title>Solimonas terrae sp. nov., isolated from soil.</title>
        <authorList>
            <person name="Kim S.J."/>
            <person name="Moon J.Y."/>
            <person name="Weon H.Y."/>
            <person name="Ahn J.H."/>
            <person name="Chen W.M."/>
            <person name="Kwon S.W."/>
        </authorList>
    </citation>
    <scope>NUCLEOTIDE SEQUENCE [LARGE SCALE GENOMIC DNA]</scope>
    <source>
        <strain evidence="2 3">KIS83-12</strain>
    </source>
</reference>
<dbReference type="AlphaFoldDB" id="A0A6M2BRK4"/>
<gene>
    <name evidence="2" type="ORF">G7Y85_10865</name>
</gene>
<dbReference type="RefSeq" id="WP_166256382.1">
    <property type="nucleotide sequence ID" value="NZ_JAAMOW010000005.1"/>
</dbReference>
<dbReference type="Gene3D" id="3.30.1540.10">
    <property type="entry name" value="formyl-coa transferase, domain 3"/>
    <property type="match status" value="2"/>
</dbReference>
<keyword evidence="1 2" id="KW-0808">Transferase</keyword>
<dbReference type="EMBL" id="JAAMOW010000005">
    <property type="protein sequence ID" value="NGY05272.1"/>
    <property type="molecule type" value="Genomic_DNA"/>
</dbReference>
<dbReference type="GO" id="GO:0008410">
    <property type="term" value="F:CoA-transferase activity"/>
    <property type="evidence" value="ECO:0007669"/>
    <property type="project" value="TreeGrafter"/>
</dbReference>
<organism evidence="2 3">
    <name type="scientific">Solimonas terrae</name>
    <dbReference type="NCBI Taxonomy" id="1396819"/>
    <lineage>
        <taxon>Bacteria</taxon>
        <taxon>Pseudomonadati</taxon>
        <taxon>Pseudomonadota</taxon>
        <taxon>Gammaproteobacteria</taxon>
        <taxon>Nevskiales</taxon>
        <taxon>Nevskiaceae</taxon>
        <taxon>Solimonas</taxon>
    </lineage>
</organism>
<dbReference type="Proteomes" id="UP000472676">
    <property type="component" value="Unassembled WGS sequence"/>
</dbReference>
<dbReference type="Gene3D" id="3.40.50.10540">
    <property type="entry name" value="Crotonobetainyl-coa:carnitine coa-transferase, domain 1"/>
    <property type="match status" value="2"/>
</dbReference>
<evidence type="ECO:0000256" key="1">
    <source>
        <dbReference type="ARBA" id="ARBA00022679"/>
    </source>
</evidence>
<name>A0A6M2BRK4_9GAMM</name>
<keyword evidence="3" id="KW-1185">Reference proteome</keyword>
<dbReference type="PANTHER" id="PTHR48207:SF3">
    <property type="entry name" value="SUCCINATE--HYDROXYMETHYLGLUTARATE COA-TRANSFERASE"/>
    <property type="match status" value="1"/>
</dbReference>
<protein>
    <submittedName>
        <fullName evidence="2">CoA transferase</fullName>
    </submittedName>
</protein>
<comment type="caution">
    <text evidence="2">The sequence shown here is derived from an EMBL/GenBank/DDBJ whole genome shotgun (WGS) entry which is preliminary data.</text>
</comment>
<dbReference type="SUPFAM" id="SSF89796">
    <property type="entry name" value="CoA-transferase family III (CaiB/BaiF)"/>
    <property type="match status" value="2"/>
</dbReference>
<evidence type="ECO:0000313" key="3">
    <source>
        <dbReference type="Proteomes" id="UP000472676"/>
    </source>
</evidence>
<dbReference type="PANTHER" id="PTHR48207">
    <property type="entry name" value="SUCCINATE--HYDROXYMETHYLGLUTARATE COA-TRANSFERASE"/>
    <property type="match status" value="1"/>
</dbReference>
<dbReference type="InterPro" id="IPR044855">
    <property type="entry name" value="CoA-Trfase_III_dom3_sf"/>
</dbReference>
<evidence type="ECO:0000313" key="2">
    <source>
        <dbReference type="EMBL" id="NGY05272.1"/>
    </source>
</evidence>
<dbReference type="InterPro" id="IPR023606">
    <property type="entry name" value="CoA-Trfase_III_dom_1_sf"/>
</dbReference>
<dbReference type="InterPro" id="IPR003673">
    <property type="entry name" value="CoA-Trfase_fam_III"/>
</dbReference>
<sequence length="760" mass="82439">MQGLEGIRVVELVGHIAGAYCCKLLAGFGAEVLRVETQRGATRSDEERAWLDTGKRDWQANGSAAADPQLRELLDGADIVVDGWPPAALEARGIDVAGLAERVIVCRISPFGQDGPHRDWQAEDITLYAMSGLMHCTGDGTREPLNAGVRITQLSAGFNAYIACLMALLRRARDGGGDCIDLSMQESAIENGEIAITEYLAIGKLARRSGDNHPMVPWRTYPCADGEAAIVGGPIRHWLRAAEMFGEPELLEGRLADMGGRMQNREQLEALIKPWLATQPKRELFHRGQQAGLAWSYLASIAEAIADPQFAARGFFVELEDARLGRVRMPGAPFRGSALRWRTEPAPASAAAAGFTGDRSPRQVASTSAPPLAGLRVLDLTHDWAGPHCARVLADYGAEVIKIEYPQRLDGMRGGMPARVNEHPRLWQLHRNKRSLTLDLRDDAHRQVFSALVRQADVVVENSRPGVMAKLGYDYAALRKLKSDIILVSMSAFGSDGPYAQYAGYGGTLEAICGIQDLTAYSADGRRFRVREMDVTNGMAGACAVMTALWHRAHNGDGQWIDLAESETAAWLMGEQLIAAARAPGSVAPRGNRHAQFAPQGCYRCSGDDRWLVLSVRSDTEWSKLAARIGGAALDPAYAGVEGRRAAHDAIDDLINNWTAGQDAETLVQALQHDGLAAGRVYNAADIAVDPHLQARDWLQQVDGGRRLPGLPFHFARGGGRVRHSGPDLGEANATFFTPLGLALPDISPSKLRTAYELRP</sequence>